<feature type="region of interest" description="Disordered" evidence="1">
    <location>
        <begin position="44"/>
        <end position="98"/>
    </location>
</feature>
<feature type="region of interest" description="Disordered" evidence="1">
    <location>
        <begin position="554"/>
        <end position="675"/>
    </location>
</feature>
<dbReference type="EMBL" id="JADDUC020000006">
    <property type="protein sequence ID" value="KAI1238038.1"/>
    <property type="molecule type" value="Genomic_DNA"/>
</dbReference>
<feature type="region of interest" description="Disordered" evidence="1">
    <location>
        <begin position="491"/>
        <end position="536"/>
    </location>
</feature>
<comment type="caution">
    <text evidence="2">The sequence shown here is derived from an EMBL/GenBank/DDBJ whole genome shotgun (WGS) entry which is preliminary data.</text>
</comment>
<proteinExistence type="predicted"/>
<evidence type="ECO:0000313" key="2">
    <source>
        <dbReference type="EMBL" id="KAG0113813.1"/>
    </source>
</evidence>
<sequence>MLRSAEEQERKIRAWVKLKLSQELGPGWDEESQHRMEEIKAELLPKPRKSAQARAQARGPADVLAEGRRSPQEAALVPEEAVEEQTGPCHPSAACEPLSSTSAPVRKFLSCVHITLSSRLRHPELSRAGGAGHGMEQGDKAPAQAQPLKAAPEASVEGGAEFPPAEGIAEGPSPAVPADPSQMFSSRLQGRAREGTPSSAPPAQPARRVSDAATQITVESATKTTLSAEVCVHPQEGGAAALQTLPSTPEAAQVTASSHKDIPPFPRQPAQPLLLPYKPWGSTGMYYVPYQRAANTLGPGEAQATGDSSHSGSEDAPAGFLTPVLALRDDATPARAAVQQSGTVHGHRAGPKLAWAEEQRVPLEQFSEADESRKEELSARAPLGHGTGMELPGAAGTGPVPPGQRAHPEQSLGRAQGQGGQPRAGLDELWVRFLQRQRMQQQQQGLGKRGQLSLVERLERLARLLQSPIGHSLAPAAAGEQEMQGMQEMQGREQPGVRVAGKSRAEPRGGREGERARVRHGKNSLGEPRANRAGHRVAQQLDRGLEELRTDRHAQKMAQQLDRGLEEPRTDRAGHRVTQQLDRGLEELRTDRAGHRVTQQLDRGLEEPRTDRAGHRVTQQLDRGLEEQQPVAVPSDSSSDTRLSSELSTCSTSGWDTGTPAGLDTSPASGDSSSVSLSTIDTARLLRAFGQHRLELAPSPAPQLAPQLAPKLAQLYRAIRQQRRRSEQQDEQRAAASAGCALGAAQSPGQGQQSQSTVPVSWDPSSSRGPSPALARKPHTRMLSKGIQADYHTITVLNHWKLPLVWGSGKVGMEKVLAGDG</sequence>
<dbReference type="OrthoDB" id="6163239at2759"/>
<feature type="compositionally biased region" description="Polar residues" evidence="1">
    <location>
        <begin position="757"/>
        <end position="769"/>
    </location>
</feature>
<feature type="region of interest" description="Disordered" evidence="1">
    <location>
        <begin position="333"/>
        <end position="423"/>
    </location>
</feature>
<protein>
    <submittedName>
        <fullName evidence="2">Uncharacterized protein</fullName>
    </submittedName>
</protein>
<dbReference type="AlphaFoldDB" id="A0A835NES6"/>
<feature type="region of interest" description="Disordered" evidence="1">
    <location>
        <begin position="298"/>
        <end position="318"/>
    </location>
</feature>
<dbReference type="GO" id="GO:0005814">
    <property type="term" value="C:centriole"/>
    <property type="evidence" value="ECO:0007669"/>
    <property type="project" value="TreeGrafter"/>
</dbReference>
<feature type="compositionally biased region" description="Low complexity" evidence="1">
    <location>
        <begin position="734"/>
        <end position="756"/>
    </location>
</feature>
<reference evidence="3" key="3">
    <citation type="submission" date="2022-01" db="EMBL/GenBank/DDBJ databases">
        <authorList>
            <person name="Rubenstein D.R."/>
        </authorList>
    </citation>
    <scope>NUCLEOTIDE SEQUENCE</scope>
    <source>
        <strain evidence="3">SS15</strain>
        <tissue evidence="3">Liver</tissue>
    </source>
</reference>
<dbReference type="GO" id="GO:0005813">
    <property type="term" value="C:centrosome"/>
    <property type="evidence" value="ECO:0007669"/>
    <property type="project" value="TreeGrafter"/>
</dbReference>
<feature type="region of interest" description="Disordered" evidence="1">
    <location>
        <begin position="123"/>
        <end position="213"/>
    </location>
</feature>
<dbReference type="PANTHER" id="PTHR21553">
    <property type="entry name" value="ALMS1-RELATED"/>
    <property type="match status" value="1"/>
</dbReference>
<organism evidence="2">
    <name type="scientific">Lamprotornis superbus</name>
    <dbReference type="NCBI Taxonomy" id="245042"/>
    <lineage>
        <taxon>Eukaryota</taxon>
        <taxon>Metazoa</taxon>
        <taxon>Chordata</taxon>
        <taxon>Craniata</taxon>
        <taxon>Vertebrata</taxon>
        <taxon>Euteleostomi</taxon>
        <taxon>Archelosauria</taxon>
        <taxon>Archosauria</taxon>
        <taxon>Dinosauria</taxon>
        <taxon>Saurischia</taxon>
        <taxon>Theropoda</taxon>
        <taxon>Coelurosauria</taxon>
        <taxon>Aves</taxon>
        <taxon>Neognathae</taxon>
        <taxon>Neoaves</taxon>
        <taxon>Telluraves</taxon>
        <taxon>Australaves</taxon>
        <taxon>Passeriformes</taxon>
        <taxon>Sturnidae</taxon>
        <taxon>Lamprotornis</taxon>
    </lineage>
</organism>
<gene>
    <name evidence="3" type="ORF">IHE44_0012746</name>
    <name evidence="2" type="ORF">IHE44_009650</name>
</gene>
<reference evidence="3 4" key="2">
    <citation type="journal article" date="2021" name="J. Hered.">
        <title>Feather Gene Expression Elucidates the Developmental Basis of Plumage Iridescence in African Starlings.</title>
        <authorList>
            <person name="Rubenstein D.R."/>
            <person name="Corvelo A."/>
            <person name="MacManes M.D."/>
            <person name="Maia R."/>
            <person name="Narzisi G."/>
            <person name="Rousaki A."/>
            <person name="Vandenabeele P."/>
            <person name="Shawkey M.D."/>
            <person name="Solomon J."/>
        </authorList>
    </citation>
    <scope>NUCLEOTIDE SEQUENCE [LARGE SCALE GENOMIC DNA]</scope>
    <source>
        <strain evidence="3">SS15</strain>
    </source>
</reference>
<dbReference type="Proteomes" id="UP000618051">
    <property type="component" value="Unassembled WGS sequence"/>
</dbReference>
<dbReference type="PANTHER" id="PTHR21553:SF22">
    <property type="entry name" value="CENTROSOME-ASSOCIATED PROTEIN ALMS1"/>
    <property type="match status" value="1"/>
</dbReference>
<keyword evidence="4" id="KW-1185">Reference proteome</keyword>
<feature type="compositionally biased region" description="Basic and acidic residues" evidence="1">
    <location>
        <begin position="583"/>
        <end position="594"/>
    </location>
</feature>
<dbReference type="GO" id="GO:0005829">
    <property type="term" value="C:cytosol"/>
    <property type="evidence" value="ECO:0007669"/>
    <property type="project" value="TreeGrafter"/>
</dbReference>
<dbReference type="EMBL" id="JADDUC010000386">
    <property type="protein sequence ID" value="KAG0113813.1"/>
    <property type="molecule type" value="Genomic_DNA"/>
</dbReference>
<feature type="compositionally biased region" description="Basic and acidic residues" evidence="1">
    <location>
        <begin position="563"/>
        <end position="574"/>
    </location>
</feature>
<dbReference type="GO" id="GO:0046599">
    <property type="term" value="P:regulation of centriole replication"/>
    <property type="evidence" value="ECO:0007669"/>
    <property type="project" value="TreeGrafter"/>
</dbReference>
<name>A0A835NES6_9PASS</name>
<feature type="compositionally biased region" description="Low complexity" evidence="1">
    <location>
        <begin position="635"/>
        <end position="649"/>
    </location>
</feature>
<feature type="region of interest" description="Disordered" evidence="1">
    <location>
        <begin position="720"/>
        <end position="778"/>
    </location>
</feature>
<accession>A0A835NES6</accession>
<evidence type="ECO:0000313" key="4">
    <source>
        <dbReference type="Proteomes" id="UP000618051"/>
    </source>
</evidence>
<reference evidence="2" key="1">
    <citation type="submission" date="2020-10" db="EMBL/GenBank/DDBJ databases">
        <title>Feather gene expression reveals the developmental basis of iridescence in African starlings.</title>
        <authorList>
            <person name="Rubenstein D.R."/>
        </authorList>
    </citation>
    <scope>NUCLEOTIDE SEQUENCE</scope>
    <source>
        <strain evidence="2">SS15</strain>
        <tissue evidence="2">Liver</tissue>
    </source>
</reference>
<feature type="compositionally biased region" description="Polar residues" evidence="1">
    <location>
        <begin position="666"/>
        <end position="675"/>
    </location>
</feature>
<evidence type="ECO:0000313" key="3">
    <source>
        <dbReference type="EMBL" id="KAI1238038.1"/>
    </source>
</evidence>
<feature type="compositionally biased region" description="Basic and acidic residues" evidence="1">
    <location>
        <begin position="503"/>
        <end position="516"/>
    </location>
</feature>
<feature type="compositionally biased region" description="Low complexity" evidence="1">
    <location>
        <begin position="140"/>
        <end position="154"/>
    </location>
</feature>
<feature type="compositionally biased region" description="Basic and acidic residues" evidence="1">
    <location>
        <begin position="603"/>
        <end position="614"/>
    </location>
</feature>
<evidence type="ECO:0000256" key="1">
    <source>
        <dbReference type="SAM" id="MobiDB-lite"/>
    </source>
</evidence>
<feature type="compositionally biased region" description="Basic and acidic residues" evidence="1">
    <location>
        <begin position="724"/>
        <end position="733"/>
    </location>
</feature>
<dbReference type="GO" id="GO:0008017">
    <property type="term" value="F:microtubule binding"/>
    <property type="evidence" value="ECO:0007669"/>
    <property type="project" value="TreeGrafter"/>
</dbReference>